<organism evidence="9 10">
    <name type="scientific">Thelohanellus kitauei</name>
    <name type="common">Myxosporean</name>
    <dbReference type="NCBI Taxonomy" id="669202"/>
    <lineage>
        <taxon>Eukaryota</taxon>
        <taxon>Metazoa</taxon>
        <taxon>Cnidaria</taxon>
        <taxon>Myxozoa</taxon>
        <taxon>Myxosporea</taxon>
        <taxon>Bivalvulida</taxon>
        <taxon>Platysporina</taxon>
        <taxon>Myxobolidae</taxon>
        <taxon>Thelohanellus</taxon>
    </lineage>
</organism>
<evidence type="ECO:0000256" key="2">
    <source>
        <dbReference type="ARBA" id="ARBA00007349"/>
    </source>
</evidence>
<reference evidence="9 10" key="1">
    <citation type="journal article" date="2014" name="Genome Biol. Evol.">
        <title>The genome of the myxosporean Thelohanellus kitauei shows adaptations to nutrient acquisition within its fish host.</title>
        <authorList>
            <person name="Yang Y."/>
            <person name="Xiong J."/>
            <person name="Zhou Z."/>
            <person name="Huo F."/>
            <person name="Miao W."/>
            <person name="Ran C."/>
            <person name="Liu Y."/>
            <person name="Zhang J."/>
            <person name="Feng J."/>
            <person name="Wang M."/>
            <person name="Wang M."/>
            <person name="Wang L."/>
            <person name="Yao B."/>
        </authorList>
    </citation>
    <scope>NUCLEOTIDE SEQUENCE [LARGE SCALE GENOMIC DNA]</scope>
    <source>
        <strain evidence="9">Wuqing</strain>
    </source>
</reference>
<dbReference type="InterPro" id="IPR001898">
    <property type="entry name" value="SLC13A/DASS"/>
</dbReference>
<evidence type="ECO:0000256" key="1">
    <source>
        <dbReference type="ARBA" id="ARBA00004478"/>
    </source>
</evidence>
<keyword evidence="3 7" id="KW-0812">Transmembrane</keyword>
<keyword evidence="4" id="KW-0934">Plastid</keyword>
<keyword evidence="5 7" id="KW-1133">Transmembrane helix</keyword>
<evidence type="ECO:0000313" key="10">
    <source>
        <dbReference type="Proteomes" id="UP000031668"/>
    </source>
</evidence>
<dbReference type="SUPFAM" id="SSF51556">
    <property type="entry name" value="Metallo-dependent hydrolases"/>
    <property type="match status" value="1"/>
</dbReference>
<evidence type="ECO:0000256" key="3">
    <source>
        <dbReference type="ARBA" id="ARBA00022692"/>
    </source>
</evidence>
<dbReference type="GO" id="GO:0016020">
    <property type="term" value="C:membrane"/>
    <property type="evidence" value="ECO:0007669"/>
    <property type="project" value="InterPro"/>
</dbReference>
<feature type="transmembrane region" description="Helical" evidence="7">
    <location>
        <begin position="231"/>
        <end position="247"/>
    </location>
</feature>
<dbReference type="Pfam" id="PF00939">
    <property type="entry name" value="Na_sulph_symp"/>
    <property type="match status" value="1"/>
</dbReference>
<comment type="similarity">
    <text evidence="2">Belongs to the SLC13A/DASS transporter (TC 2.A.47) family. DIT1 subfamily.</text>
</comment>
<feature type="domain" description="Amidohydrolase-related" evidence="8">
    <location>
        <begin position="472"/>
        <end position="782"/>
    </location>
</feature>
<dbReference type="Pfam" id="PF01979">
    <property type="entry name" value="Amidohydro_1"/>
    <property type="match status" value="1"/>
</dbReference>
<dbReference type="EMBL" id="JWZT01000495">
    <property type="protein sequence ID" value="KII74232.1"/>
    <property type="molecule type" value="Genomic_DNA"/>
</dbReference>
<dbReference type="InterPro" id="IPR032466">
    <property type="entry name" value="Metal_Hydrolase"/>
</dbReference>
<evidence type="ECO:0000256" key="7">
    <source>
        <dbReference type="SAM" id="Phobius"/>
    </source>
</evidence>
<feature type="transmembrane region" description="Helical" evidence="7">
    <location>
        <begin position="286"/>
        <end position="307"/>
    </location>
</feature>
<feature type="transmembrane region" description="Helical" evidence="7">
    <location>
        <begin position="327"/>
        <end position="355"/>
    </location>
</feature>
<dbReference type="AlphaFoldDB" id="A0A0C2NJN4"/>
<dbReference type="OrthoDB" id="194468at2759"/>
<dbReference type="Gene3D" id="2.30.40.10">
    <property type="entry name" value="Urease, subunit C, domain 1"/>
    <property type="match status" value="1"/>
</dbReference>
<evidence type="ECO:0000259" key="8">
    <source>
        <dbReference type="Pfam" id="PF01979"/>
    </source>
</evidence>
<evidence type="ECO:0000256" key="4">
    <source>
        <dbReference type="ARBA" id="ARBA00022780"/>
    </source>
</evidence>
<name>A0A0C2NJN4_THEKT</name>
<feature type="transmembrane region" description="Helical" evidence="7">
    <location>
        <begin position="12"/>
        <end position="34"/>
    </location>
</feature>
<feature type="transmembrane region" description="Helical" evidence="7">
    <location>
        <begin position="253"/>
        <end position="274"/>
    </location>
</feature>
<dbReference type="NCBIfam" id="TIGR00785">
    <property type="entry name" value="dass"/>
    <property type="match status" value="1"/>
</dbReference>
<gene>
    <name evidence="9" type="ORF">RF11_04253</name>
</gene>
<feature type="transmembrane region" description="Helical" evidence="7">
    <location>
        <begin position="46"/>
        <end position="67"/>
    </location>
</feature>
<proteinExistence type="inferred from homology"/>
<dbReference type="NCBIfam" id="NF009060">
    <property type="entry name" value="PRK12394.1"/>
    <property type="match status" value="1"/>
</dbReference>
<dbReference type="InterPro" id="IPR006680">
    <property type="entry name" value="Amidohydro-rel"/>
</dbReference>
<dbReference type="InterPro" id="IPR011059">
    <property type="entry name" value="Metal-dep_hydrolase_composite"/>
</dbReference>
<evidence type="ECO:0000256" key="6">
    <source>
        <dbReference type="ARBA" id="ARBA00023136"/>
    </source>
</evidence>
<dbReference type="InterPro" id="IPR030676">
    <property type="entry name" value="CitT-rel"/>
</dbReference>
<dbReference type="SUPFAM" id="SSF51338">
    <property type="entry name" value="Composite domain of metallo-dependent hydrolases"/>
    <property type="match status" value="1"/>
</dbReference>
<dbReference type="PANTHER" id="PTHR42826">
    <property type="entry name" value="DICARBOXYLATE TRANSPORTER 2.1, CHLOROPLASTIC"/>
    <property type="match status" value="1"/>
</dbReference>
<sequence length="806" mass="88182">MVGIYLAMLCGLVLRPFTDAVIMLIILGFASLVLDPAPLFAGFGSPMVWFIISAFIICKAFVITGLGKRIAYLLLKRYGKNTLTLGYLMMVTDTVLAPATGSNMSRSGGITYPIFRNIAEALGSKPDDGSRKIGAYLTILMYVVSMGTSSLFLTGMATNSITVSLANEIMKVNLEWMTWFKAAVVPAGLVLLLAPWILYKIYAPELKVINNVNEIAEKGLRELGPVKREEKLLIVFFILGVLGWMTGSITGIAFIPVGLAFLACLLLFGVLSWNDVVSEKSAWQTFVWYGAFYGCAVALSKGGFYVFLVDVIKNYLDLSHLNEISAIAVLVFISLAVRYFFVSNSAFVVSFYPVLFTLGMTTQAHPMYVALSLAFSAGYGALLTHYGNGAGVFTFSSGYVPQKTFWMLGTIMVVVNEHKMKLDILIKNGLVADLDSRDYINRNIGIIGDRIVDLNAVDDLQAETVIDAAGCIVLPGLIDFHGHVFHGGTAISVNPDIVCLPNGVTSMVDAGSSGWVNYQLFRNSVIHPAMVKIKSYLNVVNVGLSTLGGGPTGYLENTNPANYNEEKIAQTLNGNRDNILGLKLRYSQDIAKGKQYASDPLLSTVSLARKLDTTICVHVTDSLLCADELIRYFNADDIYAHCFHGTGHSILNEQGEVYAAIKEAQSRGVIFDCSNGVAHFDFHVARTAMEQGFYPDIISTDLTLRNSLRTDKVYSLLHVMSKYLNMGMSFFDVVRAVTATPARLMKIQGQIGTLAPGAFADVSIVKLQKEKIVFEDTQGVKIEGDRYIDNCATLCNGQIVYRRLRF</sequence>
<protein>
    <submittedName>
        <fullName evidence="9">Inner membrane protein YbhI</fullName>
    </submittedName>
</protein>
<keyword evidence="4" id="KW-1001">Plastid inner membrane</keyword>
<dbReference type="Gene3D" id="3.20.20.140">
    <property type="entry name" value="Metal-dependent hydrolases"/>
    <property type="match status" value="1"/>
</dbReference>
<dbReference type="GO" id="GO:0016810">
    <property type="term" value="F:hydrolase activity, acting on carbon-nitrogen (but not peptide) bonds"/>
    <property type="evidence" value="ECO:0007669"/>
    <property type="project" value="InterPro"/>
</dbReference>
<comment type="caution">
    <text evidence="9">The sequence shown here is derived from an EMBL/GenBank/DDBJ whole genome shotgun (WGS) entry which is preliminary data.</text>
</comment>
<keyword evidence="6 7" id="KW-0472">Membrane</keyword>
<evidence type="ECO:0000256" key="5">
    <source>
        <dbReference type="ARBA" id="ARBA00022989"/>
    </source>
</evidence>
<feature type="transmembrane region" description="Helical" evidence="7">
    <location>
        <begin position="176"/>
        <end position="199"/>
    </location>
</feature>
<evidence type="ECO:0000313" key="9">
    <source>
        <dbReference type="EMBL" id="KII74232.1"/>
    </source>
</evidence>
<comment type="subcellular location">
    <subcellularLocation>
        <location evidence="1">Plastid</location>
        <location evidence="1">Chloroplast inner membrane</location>
        <topology evidence="1">Multi-pass membrane protein</topology>
    </subcellularLocation>
</comment>
<dbReference type="Proteomes" id="UP000031668">
    <property type="component" value="Unassembled WGS sequence"/>
</dbReference>
<accession>A0A0C2NJN4</accession>
<keyword evidence="10" id="KW-1185">Reference proteome</keyword>
<dbReference type="GO" id="GO:0022857">
    <property type="term" value="F:transmembrane transporter activity"/>
    <property type="evidence" value="ECO:0007669"/>
    <property type="project" value="InterPro"/>
</dbReference>
<feature type="transmembrane region" description="Helical" evidence="7">
    <location>
        <begin position="133"/>
        <end position="156"/>
    </location>
</feature>